<evidence type="ECO:0000313" key="1">
    <source>
        <dbReference type="EMBL" id="KAK3722133.1"/>
    </source>
</evidence>
<protein>
    <submittedName>
        <fullName evidence="1">Uncharacterized protein</fullName>
    </submittedName>
</protein>
<gene>
    <name evidence="1" type="ORF">LTR37_002566</name>
</gene>
<accession>A0ACC3NSG2</accession>
<reference evidence="1" key="1">
    <citation type="submission" date="2023-07" db="EMBL/GenBank/DDBJ databases">
        <title>Black Yeasts Isolated from many extreme environments.</title>
        <authorList>
            <person name="Coleine C."/>
            <person name="Stajich J.E."/>
            <person name="Selbmann L."/>
        </authorList>
    </citation>
    <scope>NUCLEOTIDE SEQUENCE</scope>
    <source>
        <strain evidence="1">CCFEE 5714</strain>
    </source>
</reference>
<proteinExistence type="predicted"/>
<name>A0ACC3NSG2_9PEZI</name>
<comment type="caution">
    <text evidence="1">The sequence shown here is derived from an EMBL/GenBank/DDBJ whole genome shotgun (WGS) entry which is preliminary data.</text>
</comment>
<keyword evidence="2" id="KW-1185">Reference proteome</keyword>
<dbReference type="EMBL" id="JAUTXU010000014">
    <property type="protein sequence ID" value="KAK3722133.1"/>
    <property type="molecule type" value="Genomic_DNA"/>
</dbReference>
<sequence length="474" mass="52386">MLLCKPEEVKTMSTVIDSHVFGNVFSTPEIAAIWSDKQRTDYYLRFEAALAKIQAKLGIIPQKAADEIIKHCTLENIDFDELKRQTELIGYPVLPMVQQVVKKVNEVEPGLGEWAHWGTTTQDLTDTAVVLQLKDTLKLVETSLDSIMSATTKLCEKYKTTPMAARSNLQQAVPISFGFKMARLLATFRRHKQRLDELEPRLLVLEFSGAAGTLATISEASSYDVPPQKPDEEPLGLRCQELLAQELGLGVPSIAWHTERDNLAEVSNFLAILTATCAKFATDLKLMMQSEVGEAREPYVAHRGSSSTMPQKRNPIGSAYICAMASSVRSMSSGMVEAIVADHERSTGPWEIEWIVLPQICALSHACLKQTHYLLDGLEVDEEGMAGNLATSKGAIVSEAVMMGLGKTIGRQYAHDIVYDLCRKAQQEDKSLLELLRADDGIKKAGLSDEELEKLCDPVNYLGLSEAMVDRVLK</sequence>
<evidence type="ECO:0000313" key="2">
    <source>
        <dbReference type="Proteomes" id="UP001281147"/>
    </source>
</evidence>
<organism evidence="1 2">
    <name type="scientific">Vermiconidia calcicola</name>
    <dbReference type="NCBI Taxonomy" id="1690605"/>
    <lineage>
        <taxon>Eukaryota</taxon>
        <taxon>Fungi</taxon>
        <taxon>Dikarya</taxon>
        <taxon>Ascomycota</taxon>
        <taxon>Pezizomycotina</taxon>
        <taxon>Dothideomycetes</taxon>
        <taxon>Dothideomycetidae</taxon>
        <taxon>Mycosphaerellales</taxon>
        <taxon>Extremaceae</taxon>
        <taxon>Vermiconidia</taxon>
    </lineage>
</organism>
<dbReference type="Proteomes" id="UP001281147">
    <property type="component" value="Unassembled WGS sequence"/>
</dbReference>